<dbReference type="GO" id="GO:0006527">
    <property type="term" value="P:L-arginine catabolic process"/>
    <property type="evidence" value="ECO:0007669"/>
    <property type="project" value="InterPro"/>
</dbReference>
<reference evidence="9 10" key="1">
    <citation type="journal article" date="2016" name="Nat. Commun.">
        <title>Thousands of microbial genomes shed light on interconnected biogeochemical processes in an aquifer system.</title>
        <authorList>
            <person name="Anantharaman K."/>
            <person name="Brown C.T."/>
            <person name="Hug L.A."/>
            <person name="Sharon I."/>
            <person name="Castelle C.J."/>
            <person name="Probst A.J."/>
            <person name="Thomas B.C."/>
            <person name="Singh A."/>
            <person name="Wilkins M.J."/>
            <person name="Karaoz U."/>
            <person name="Brodie E.L."/>
            <person name="Williams K.H."/>
            <person name="Hubbard S.S."/>
            <person name="Banfield J.F."/>
        </authorList>
    </citation>
    <scope>NUCLEOTIDE SEQUENCE [LARGE SCALE GENOMIC DNA]</scope>
</reference>
<keyword evidence="6" id="KW-0456">Lyase</keyword>
<dbReference type="EMBL" id="MHLZ01000013">
    <property type="protein sequence ID" value="OGZ20088.1"/>
    <property type="molecule type" value="Genomic_DNA"/>
</dbReference>
<dbReference type="NCBIfam" id="TIGR00286">
    <property type="entry name" value="pyruvoyl-dependent arginine decarboxylase"/>
    <property type="match status" value="1"/>
</dbReference>
<evidence type="ECO:0000313" key="10">
    <source>
        <dbReference type="Proteomes" id="UP000177360"/>
    </source>
</evidence>
<sequence length="182" mass="19826">MIPKNFFFTKGVGIAKERLTSFELALRDAGIARFNLVGVSSIVPPGCKKIPKEKGLPFLSSGQIVFCVMARNETNEPNRLVAASIGCAIPADESQYGYLSEHHSFGEKDEKVSDYTEDLAACMLATTLGIEFNSNDAWDAKEQVFKMSGKIVYTTNTTQTAEGNKDGLWTSVISAVIFIPSD</sequence>
<dbReference type="InterPro" id="IPR016105">
    <property type="entry name" value="Pyr-dep_his/arg-deCO2ase_sand"/>
</dbReference>
<dbReference type="SFLD" id="SFLDS00055">
    <property type="entry name" value="Pyruvoyl-Dependent_Histidine/A"/>
    <property type="match status" value="1"/>
</dbReference>
<evidence type="ECO:0000313" key="9">
    <source>
        <dbReference type="EMBL" id="OGZ20088.1"/>
    </source>
</evidence>
<comment type="similarity">
    <text evidence="2">Belongs to the pyruvoyl-dependent arginine decarboxylase family.</text>
</comment>
<evidence type="ECO:0000256" key="5">
    <source>
        <dbReference type="ARBA" id="ARBA00022793"/>
    </source>
</evidence>
<organism evidence="9 10">
    <name type="scientific">Candidatus Nealsonbacteria bacterium RIFCSPHIGHO2_01_FULL_38_55</name>
    <dbReference type="NCBI Taxonomy" id="1801664"/>
    <lineage>
        <taxon>Bacteria</taxon>
        <taxon>Candidatus Nealsoniibacteriota</taxon>
    </lineage>
</organism>
<evidence type="ECO:0000256" key="4">
    <source>
        <dbReference type="ARBA" id="ARBA00014727"/>
    </source>
</evidence>
<comment type="caution">
    <text evidence="9">The sequence shown here is derived from an EMBL/GenBank/DDBJ whole genome shotgun (WGS) entry which is preliminary data.</text>
</comment>
<comment type="catalytic activity">
    <reaction evidence="8">
        <text>L-arginine + H(+) = agmatine + CO2</text>
        <dbReference type="Rhea" id="RHEA:17641"/>
        <dbReference type="ChEBI" id="CHEBI:15378"/>
        <dbReference type="ChEBI" id="CHEBI:16526"/>
        <dbReference type="ChEBI" id="CHEBI:32682"/>
        <dbReference type="ChEBI" id="CHEBI:58145"/>
        <dbReference type="EC" id="4.1.1.19"/>
    </reaction>
</comment>
<keyword evidence="7" id="KW-0670">Pyruvate</keyword>
<dbReference type="PIRSF" id="PIRSF005216">
    <property type="entry name" value="Pyruvoyl-dep_arg_deCO2ase"/>
    <property type="match status" value="1"/>
</dbReference>
<comment type="cofactor">
    <cofactor evidence="1">
        <name>pyruvate</name>
        <dbReference type="ChEBI" id="CHEBI:15361"/>
    </cofactor>
</comment>
<keyword evidence="5" id="KW-0210">Decarboxylase</keyword>
<dbReference type="PANTHER" id="PTHR40438">
    <property type="entry name" value="PYRUVOYL-DEPENDENT ARGININE DECARBOXYLASE"/>
    <property type="match status" value="1"/>
</dbReference>
<proteinExistence type="inferred from homology"/>
<dbReference type="EC" id="4.1.1.19" evidence="3"/>
<accession>A0A1G2E4V4</accession>
<dbReference type="HAMAP" id="MF_01404">
    <property type="entry name" value="PvlArgDC"/>
    <property type="match status" value="1"/>
</dbReference>
<dbReference type="Gene3D" id="3.50.20.10">
    <property type="entry name" value="Pyruvoyl-Dependent Histidine Decarboxylase, subunit B"/>
    <property type="match status" value="1"/>
</dbReference>
<name>A0A1G2E4V4_9BACT</name>
<dbReference type="Gene3D" id="3.30.60.30">
    <property type="match status" value="1"/>
</dbReference>
<dbReference type="InterPro" id="IPR016104">
    <property type="entry name" value="Pyr-dep_his/arg-deCO2ase"/>
</dbReference>
<dbReference type="AlphaFoldDB" id="A0A1G2E4V4"/>
<evidence type="ECO:0000256" key="8">
    <source>
        <dbReference type="ARBA" id="ARBA00049309"/>
    </source>
</evidence>
<evidence type="ECO:0000256" key="1">
    <source>
        <dbReference type="ARBA" id="ARBA00001928"/>
    </source>
</evidence>
<evidence type="ECO:0000256" key="7">
    <source>
        <dbReference type="ARBA" id="ARBA00023317"/>
    </source>
</evidence>
<gene>
    <name evidence="9" type="ORF">A2626_00285</name>
</gene>
<dbReference type="SUPFAM" id="SSF56271">
    <property type="entry name" value="Pyruvoyl-dependent histidine and arginine decarboxylases"/>
    <property type="match status" value="1"/>
</dbReference>
<dbReference type="InterPro" id="IPR002724">
    <property type="entry name" value="Pyruvoyl-dep_arg_deCO2ase"/>
</dbReference>
<evidence type="ECO:0000256" key="2">
    <source>
        <dbReference type="ARBA" id="ARBA00008611"/>
    </source>
</evidence>
<dbReference type="SFLD" id="SFLDG01170">
    <property type="entry name" value="Pyruvoyl-dependent_arginine_de"/>
    <property type="match status" value="1"/>
</dbReference>
<dbReference type="Pfam" id="PF01862">
    <property type="entry name" value="PvlArgDC"/>
    <property type="match status" value="1"/>
</dbReference>
<dbReference type="GO" id="GO:0008792">
    <property type="term" value="F:arginine decarboxylase activity"/>
    <property type="evidence" value="ECO:0007669"/>
    <property type="project" value="UniProtKB-EC"/>
</dbReference>
<evidence type="ECO:0000256" key="6">
    <source>
        <dbReference type="ARBA" id="ARBA00023239"/>
    </source>
</evidence>
<protein>
    <recommendedName>
        <fullName evidence="4">Pyruvoyl-dependent arginine decarboxylase AaxB</fullName>
        <ecNumber evidence="3">4.1.1.19</ecNumber>
    </recommendedName>
</protein>
<dbReference type="Proteomes" id="UP000177360">
    <property type="component" value="Unassembled WGS sequence"/>
</dbReference>
<dbReference type="PANTHER" id="PTHR40438:SF1">
    <property type="entry name" value="PYRUVOYL-DEPENDENT ARGININE DECARBOXYLASE"/>
    <property type="match status" value="1"/>
</dbReference>
<evidence type="ECO:0000256" key="3">
    <source>
        <dbReference type="ARBA" id="ARBA00012426"/>
    </source>
</evidence>